<accession>A0A7J7HA58</accession>
<dbReference type="PANTHER" id="PTHR31917">
    <property type="entry name" value="AGENET DOMAIN-CONTAINING PROTEIN-RELATED"/>
    <property type="match status" value="1"/>
</dbReference>
<dbReference type="Pfam" id="PF05641">
    <property type="entry name" value="Agenet"/>
    <property type="match status" value="1"/>
</dbReference>
<feature type="domain" description="Agenet" evidence="1">
    <location>
        <begin position="21"/>
        <end position="89"/>
    </location>
</feature>
<dbReference type="Proteomes" id="UP000593564">
    <property type="component" value="Unassembled WGS sequence"/>
</dbReference>
<dbReference type="SMART" id="SM00743">
    <property type="entry name" value="Agenet"/>
    <property type="match status" value="2"/>
</dbReference>
<dbReference type="CDD" id="cd20405">
    <property type="entry name" value="Tudor_Agenet_AtDUF_rpt1_3"/>
    <property type="match status" value="1"/>
</dbReference>
<keyword evidence="3" id="KW-1185">Reference proteome</keyword>
<comment type="caution">
    <text evidence="2">The sequence shown here is derived from an EMBL/GenBank/DDBJ whole genome shotgun (WGS) entry which is preliminary data.</text>
</comment>
<protein>
    <recommendedName>
        <fullName evidence="1">Agenet domain-containing protein</fullName>
    </recommendedName>
</protein>
<dbReference type="EMBL" id="JACBKZ010000005">
    <property type="protein sequence ID" value="KAF5949832.1"/>
    <property type="molecule type" value="Genomic_DNA"/>
</dbReference>
<gene>
    <name evidence="2" type="ORF">HYC85_011825</name>
</gene>
<name>A0A7J7HA58_CAMSI</name>
<reference evidence="3" key="1">
    <citation type="journal article" date="2020" name="Nat. Commun.">
        <title>Genome assembly of wild tea tree DASZ reveals pedigree and selection history of tea varieties.</title>
        <authorList>
            <person name="Zhang W."/>
            <person name="Zhang Y."/>
            <person name="Qiu H."/>
            <person name="Guo Y."/>
            <person name="Wan H."/>
            <person name="Zhang X."/>
            <person name="Scossa F."/>
            <person name="Alseekh S."/>
            <person name="Zhang Q."/>
            <person name="Wang P."/>
            <person name="Xu L."/>
            <person name="Schmidt M.H."/>
            <person name="Jia X."/>
            <person name="Li D."/>
            <person name="Zhu A."/>
            <person name="Guo F."/>
            <person name="Chen W."/>
            <person name="Ni D."/>
            <person name="Usadel B."/>
            <person name="Fernie A.R."/>
            <person name="Wen W."/>
        </authorList>
    </citation>
    <scope>NUCLEOTIDE SEQUENCE [LARGE SCALE GENOMIC DNA]</scope>
    <source>
        <strain evidence="3">cv. G240</strain>
    </source>
</reference>
<reference evidence="2 3" key="2">
    <citation type="submission" date="2020-07" db="EMBL/GenBank/DDBJ databases">
        <title>Genome assembly of wild tea tree DASZ reveals pedigree and selection history of tea varieties.</title>
        <authorList>
            <person name="Zhang W."/>
        </authorList>
    </citation>
    <scope>NUCLEOTIDE SEQUENCE [LARGE SCALE GENOMIC DNA]</scope>
    <source>
        <strain evidence="3">cv. G240</strain>
        <tissue evidence="2">Leaf</tissue>
    </source>
</reference>
<proteinExistence type="predicted"/>
<evidence type="ECO:0000313" key="2">
    <source>
        <dbReference type="EMBL" id="KAF5949832.1"/>
    </source>
</evidence>
<dbReference type="InterPro" id="IPR008395">
    <property type="entry name" value="Agenet-like_dom"/>
</dbReference>
<evidence type="ECO:0000259" key="1">
    <source>
        <dbReference type="SMART" id="SM00743"/>
    </source>
</evidence>
<dbReference type="AlphaFoldDB" id="A0A7J7HA58"/>
<evidence type="ECO:0000313" key="3">
    <source>
        <dbReference type="Proteomes" id="UP000593564"/>
    </source>
</evidence>
<feature type="domain" description="Agenet" evidence="1">
    <location>
        <begin position="91"/>
        <end position="147"/>
    </location>
</feature>
<dbReference type="PANTHER" id="PTHR31917:SF148">
    <property type="entry name" value="DUF724 DOMAIN-CONTAINING PROTEIN 2"/>
    <property type="match status" value="1"/>
</dbReference>
<organism evidence="2 3">
    <name type="scientific">Camellia sinensis</name>
    <name type="common">Tea plant</name>
    <name type="synonym">Thea sinensis</name>
    <dbReference type="NCBI Taxonomy" id="4442"/>
    <lineage>
        <taxon>Eukaryota</taxon>
        <taxon>Viridiplantae</taxon>
        <taxon>Streptophyta</taxon>
        <taxon>Embryophyta</taxon>
        <taxon>Tracheophyta</taxon>
        <taxon>Spermatophyta</taxon>
        <taxon>Magnoliopsida</taxon>
        <taxon>eudicotyledons</taxon>
        <taxon>Gunneridae</taxon>
        <taxon>Pentapetalae</taxon>
        <taxon>asterids</taxon>
        <taxon>Ericales</taxon>
        <taxon>Theaceae</taxon>
        <taxon>Camellia</taxon>
    </lineage>
</organism>
<dbReference type="InterPro" id="IPR014002">
    <property type="entry name" value="Agenet_dom_plant"/>
</dbReference>
<dbReference type="CDD" id="cd20406">
    <property type="entry name" value="Tudor_Agenet_AtDUF_rpt2_4"/>
    <property type="match status" value="1"/>
</dbReference>
<sequence length="159" mass="18004">MNRILSKDPTNNQSTKPRKKMDSFVGSYVEICSDEDGFLGSYYAAKVISRVGKSKFMVEYSTLLSDNQKGPLKEVIAASNVRPVPPQIRVLSFNVLDKVDAYDLDGWWVGRVTGRKSDGKYSVYFDCSGDEFDYPVSALRLHQEFENGQWVLSQHKMGM</sequence>